<proteinExistence type="predicted"/>
<dbReference type="PROSITE" id="PS51155">
    <property type="entry name" value="CHIT_BIND_RR_2"/>
    <property type="match status" value="1"/>
</dbReference>
<evidence type="ECO:0000313" key="6">
    <source>
        <dbReference type="EMBL" id="CAG9559883.1"/>
    </source>
</evidence>
<evidence type="ECO:0000256" key="2">
    <source>
        <dbReference type="ARBA" id="ARBA00022729"/>
    </source>
</evidence>
<dbReference type="EMBL" id="CAKASE010000044">
    <property type="protein sequence ID" value="CAG9559883.1"/>
    <property type="molecule type" value="Genomic_DNA"/>
</dbReference>
<gene>
    <name evidence="6" type="ORF">DCHRY22_LOCUS1661</name>
</gene>
<dbReference type="PROSITE" id="PS00233">
    <property type="entry name" value="CHIT_BIND_RR_1"/>
    <property type="match status" value="1"/>
</dbReference>
<name>A0A8J2VW31_9NEOP</name>
<reference evidence="6" key="1">
    <citation type="submission" date="2021-09" db="EMBL/GenBank/DDBJ databases">
        <authorList>
            <person name="Martin H S."/>
        </authorList>
    </citation>
    <scope>NUCLEOTIDE SEQUENCE</scope>
</reference>
<dbReference type="PANTHER" id="PTHR10380">
    <property type="entry name" value="CUTICLE PROTEIN"/>
    <property type="match status" value="1"/>
</dbReference>
<dbReference type="InterPro" id="IPR000618">
    <property type="entry name" value="Insect_cuticle"/>
</dbReference>
<dbReference type="InterPro" id="IPR031311">
    <property type="entry name" value="CHIT_BIND_RR_consensus"/>
</dbReference>
<evidence type="ECO:0000313" key="7">
    <source>
        <dbReference type="Proteomes" id="UP000789524"/>
    </source>
</evidence>
<evidence type="ECO:0000256" key="1">
    <source>
        <dbReference type="ARBA" id="ARBA00022460"/>
    </source>
</evidence>
<keyword evidence="2 5" id="KW-0732">Signal</keyword>
<keyword evidence="1 3" id="KW-0193">Cuticle</keyword>
<feature type="compositionally biased region" description="Basic and acidic residues" evidence="4">
    <location>
        <begin position="82"/>
        <end position="95"/>
    </location>
</feature>
<evidence type="ECO:0000256" key="5">
    <source>
        <dbReference type="SAM" id="SignalP"/>
    </source>
</evidence>
<dbReference type="GO" id="GO:0008010">
    <property type="term" value="F:structural constituent of chitin-based larval cuticle"/>
    <property type="evidence" value="ECO:0007669"/>
    <property type="project" value="TreeGrafter"/>
</dbReference>
<dbReference type="InterPro" id="IPR050468">
    <property type="entry name" value="Cuticle_Struct_Prot"/>
</dbReference>
<comment type="caution">
    <text evidence="6">The sequence shown here is derived from an EMBL/GenBank/DDBJ whole genome shotgun (WGS) entry which is preliminary data.</text>
</comment>
<feature type="signal peptide" evidence="5">
    <location>
        <begin position="1"/>
        <end position="16"/>
    </location>
</feature>
<dbReference type="AlphaFoldDB" id="A0A8J2VW31"/>
<evidence type="ECO:0000256" key="4">
    <source>
        <dbReference type="SAM" id="MobiDB-lite"/>
    </source>
</evidence>
<organism evidence="6 7">
    <name type="scientific">Danaus chrysippus</name>
    <name type="common">African queen</name>
    <dbReference type="NCBI Taxonomy" id="151541"/>
    <lineage>
        <taxon>Eukaryota</taxon>
        <taxon>Metazoa</taxon>
        <taxon>Ecdysozoa</taxon>
        <taxon>Arthropoda</taxon>
        <taxon>Hexapoda</taxon>
        <taxon>Insecta</taxon>
        <taxon>Pterygota</taxon>
        <taxon>Neoptera</taxon>
        <taxon>Endopterygota</taxon>
        <taxon>Lepidoptera</taxon>
        <taxon>Glossata</taxon>
        <taxon>Ditrysia</taxon>
        <taxon>Papilionoidea</taxon>
        <taxon>Nymphalidae</taxon>
        <taxon>Danainae</taxon>
        <taxon>Danaini</taxon>
        <taxon>Danaina</taxon>
        <taxon>Danaus</taxon>
        <taxon>Anosia</taxon>
    </lineage>
</organism>
<keyword evidence="7" id="KW-1185">Reference proteome</keyword>
<evidence type="ECO:0000256" key="3">
    <source>
        <dbReference type="PROSITE-ProRule" id="PRU00497"/>
    </source>
</evidence>
<protein>
    <submittedName>
        <fullName evidence="6">(African queen) hypothetical protein</fullName>
    </submittedName>
</protein>
<dbReference type="GO" id="GO:0062129">
    <property type="term" value="C:chitin-based extracellular matrix"/>
    <property type="evidence" value="ECO:0007669"/>
    <property type="project" value="TreeGrafter"/>
</dbReference>
<feature type="compositionally biased region" description="Gly residues" evidence="4">
    <location>
        <begin position="118"/>
        <end position="137"/>
    </location>
</feature>
<feature type="chain" id="PRO_5035301404" evidence="5">
    <location>
        <begin position="17"/>
        <end position="347"/>
    </location>
</feature>
<dbReference type="Pfam" id="PF00379">
    <property type="entry name" value="Chitin_bind_4"/>
    <property type="match status" value="1"/>
</dbReference>
<accession>A0A8J2VW31</accession>
<dbReference type="Proteomes" id="UP000789524">
    <property type="component" value="Unassembled WGS sequence"/>
</dbReference>
<dbReference type="PANTHER" id="PTHR10380:SF200">
    <property type="entry name" value="CUTICULAR PROTEIN 49AB-RELATED"/>
    <property type="match status" value="1"/>
</dbReference>
<dbReference type="OrthoDB" id="6624940at2759"/>
<feature type="region of interest" description="Disordered" evidence="4">
    <location>
        <begin position="54"/>
        <end position="139"/>
    </location>
</feature>
<sequence length="347" mass="37552">MRTLVAFLVSATAVLAADVSIPTIKPFFYTTTVVPPSTYDPYRYYSGLLFKPTSTDSSSRYNPGKYDPGKYDPGKYNPGRYDAGRYDPGKYDPSKYDQSGRYNPDKAGLYNGDRGDRGSGGGYYSGSSDKGGPGGFYSGSSDNGSAGGFYKGDKDDANKYVPEKSTVEDVPVSTVEPVSSVVVNEEPVVSTVEPVATDAPVPDAEPMSTPAPIVDEVASPSVPSSIAPPSSPQYVSSTLLVKPTPAYVPYIPAKPVKAVPSVPQNYEYKYGIIRHDADVFPDGYHYIYETENTILAEEEGHIEKIDNESSGMRVRGFFEYVGVDGIKYRVDYTADERGFLPQGAHLP</sequence>